<dbReference type="Gene3D" id="1.20.81.30">
    <property type="entry name" value="Type II secretion system (T2SS), domain F"/>
    <property type="match status" value="1"/>
</dbReference>
<dbReference type="PANTHER" id="PTHR35007">
    <property type="entry name" value="INTEGRAL MEMBRANE PROTEIN-RELATED"/>
    <property type="match status" value="1"/>
</dbReference>
<feature type="transmembrane region" description="Helical" evidence="6">
    <location>
        <begin position="105"/>
        <end position="122"/>
    </location>
</feature>
<dbReference type="PANTHER" id="PTHR35007:SF1">
    <property type="entry name" value="PILUS ASSEMBLY PROTEIN"/>
    <property type="match status" value="1"/>
</dbReference>
<organism evidence="8 9">
    <name type="scientific">Actinomadura vinacea</name>
    <dbReference type="NCBI Taxonomy" id="115336"/>
    <lineage>
        <taxon>Bacteria</taxon>
        <taxon>Bacillati</taxon>
        <taxon>Actinomycetota</taxon>
        <taxon>Actinomycetes</taxon>
        <taxon>Streptosporangiales</taxon>
        <taxon>Thermomonosporaceae</taxon>
        <taxon>Actinomadura</taxon>
    </lineage>
</organism>
<comment type="subcellular location">
    <subcellularLocation>
        <location evidence="1">Cell membrane</location>
        <topology evidence="1">Multi-pass membrane protein</topology>
    </subcellularLocation>
</comment>
<keyword evidence="5 6" id="KW-0472">Membrane</keyword>
<name>A0ABN3J3B9_9ACTN</name>
<feature type="transmembrane region" description="Helical" evidence="6">
    <location>
        <begin position="6"/>
        <end position="22"/>
    </location>
</feature>
<evidence type="ECO:0000256" key="1">
    <source>
        <dbReference type="ARBA" id="ARBA00004651"/>
    </source>
</evidence>
<evidence type="ECO:0000313" key="9">
    <source>
        <dbReference type="Proteomes" id="UP001501231"/>
    </source>
</evidence>
<keyword evidence="9" id="KW-1185">Reference proteome</keyword>
<protein>
    <submittedName>
        <fullName evidence="8">Type II secretion system F family protein</fullName>
    </submittedName>
</protein>
<dbReference type="Pfam" id="PF00482">
    <property type="entry name" value="T2SSF"/>
    <property type="match status" value="1"/>
</dbReference>
<accession>A0ABN3J3B9</accession>
<feature type="domain" description="Type II secretion system protein GspF" evidence="7">
    <location>
        <begin position="141"/>
        <end position="263"/>
    </location>
</feature>
<keyword evidence="4 6" id="KW-1133">Transmembrane helix</keyword>
<proteinExistence type="predicted"/>
<comment type="caution">
    <text evidence="8">The sequence shown here is derived from an EMBL/GenBank/DDBJ whole genome shotgun (WGS) entry which is preliminary data.</text>
</comment>
<evidence type="ECO:0000256" key="3">
    <source>
        <dbReference type="ARBA" id="ARBA00022692"/>
    </source>
</evidence>
<keyword evidence="3 6" id="KW-0812">Transmembrane</keyword>
<keyword evidence="2" id="KW-1003">Cell membrane</keyword>
<feature type="transmembrane region" description="Helical" evidence="6">
    <location>
        <begin position="280"/>
        <end position="300"/>
    </location>
</feature>
<reference evidence="8 9" key="1">
    <citation type="journal article" date="2019" name="Int. J. Syst. Evol. Microbiol.">
        <title>The Global Catalogue of Microorganisms (GCM) 10K type strain sequencing project: providing services to taxonomists for standard genome sequencing and annotation.</title>
        <authorList>
            <consortium name="The Broad Institute Genomics Platform"/>
            <consortium name="The Broad Institute Genome Sequencing Center for Infectious Disease"/>
            <person name="Wu L."/>
            <person name="Ma J."/>
        </authorList>
    </citation>
    <scope>NUCLEOTIDE SEQUENCE [LARGE SCALE GENOMIC DNA]</scope>
    <source>
        <strain evidence="8 9">JCM 3325</strain>
    </source>
</reference>
<evidence type="ECO:0000313" key="8">
    <source>
        <dbReference type="EMBL" id="GAA2421218.1"/>
    </source>
</evidence>
<dbReference type="InterPro" id="IPR018076">
    <property type="entry name" value="T2SS_GspF_dom"/>
</dbReference>
<evidence type="ECO:0000256" key="6">
    <source>
        <dbReference type="SAM" id="Phobius"/>
    </source>
</evidence>
<evidence type="ECO:0000256" key="2">
    <source>
        <dbReference type="ARBA" id="ARBA00022475"/>
    </source>
</evidence>
<dbReference type="Proteomes" id="UP001501231">
    <property type="component" value="Unassembled WGS sequence"/>
</dbReference>
<dbReference type="InterPro" id="IPR042094">
    <property type="entry name" value="T2SS_GspF_sf"/>
</dbReference>
<dbReference type="EMBL" id="BAAARW010000012">
    <property type="protein sequence ID" value="GAA2421218.1"/>
    <property type="molecule type" value="Genomic_DNA"/>
</dbReference>
<feature type="transmembrane region" description="Helical" evidence="6">
    <location>
        <begin position="243"/>
        <end position="268"/>
    </location>
</feature>
<feature type="transmembrane region" description="Helical" evidence="6">
    <location>
        <begin position="78"/>
        <end position="99"/>
    </location>
</feature>
<evidence type="ECO:0000256" key="4">
    <source>
        <dbReference type="ARBA" id="ARBA00022989"/>
    </source>
</evidence>
<evidence type="ECO:0000259" key="7">
    <source>
        <dbReference type="Pfam" id="PF00482"/>
    </source>
</evidence>
<sequence>MNLPTIVLLLAAVLIALVWAAFEFGRGLDQRAELATRGARGYEERRMATFLDRSDTRLRRTTLGRQVHRRLIASGVRVRLSVFVYLLSGMSLAILVLLGRFLSPLLGAVLAAGACGAVFAFLRHQEDRRREEFVGQLPELARVLGNATSAGLSIRTAIEMAAEELDDPARTELARTAEALRLGQSFDEAMTDLRQRLPSRELAVLVSTLVVASRSGGSLISSLRNIATTLEQRKETRREVKTILGQSVVAGWAIGGMGALMLVGIAVFSPATLERMTSSLAGQFILVAVLAMFSSAVLLIRRMTRIDV</sequence>
<evidence type="ECO:0000256" key="5">
    <source>
        <dbReference type="ARBA" id="ARBA00023136"/>
    </source>
</evidence>
<gene>
    <name evidence="8" type="ORF">GCM10010191_35780</name>
</gene>
<dbReference type="RefSeq" id="WP_344590108.1">
    <property type="nucleotide sequence ID" value="NZ_BAAARW010000012.1"/>
</dbReference>